<dbReference type="AlphaFoldDB" id="A0A6N3CPE4"/>
<accession>A0A6N3CPE4</accession>
<feature type="domain" description="AB hydrolase-1" evidence="2">
    <location>
        <begin position="82"/>
        <end position="184"/>
    </location>
</feature>
<keyword evidence="1" id="KW-0812">Transmembrane</keyword>
<evidence type="ECO:0000259" key="2">
    <source>
        <dbReference type="Pfam" id="PF00561"/>
    </source>
</evidence>
<dbReference type="RefSeq" id="WP_156626180.1">
    <property type="nucleotide sequence ID" value="NZ_CACRTO010000018.1"/>
</dbReference>
<dbReference type="InterPro" id="IPR029058">
    <property type="entry name" value="AB_hydrolase_fold"/>
</dbReference>
<dbReference type="SUPFAM" id="SSF53474">
    <property type="entry name" value="alpha/beta-Hydrolases"/>
    <property type="match status" value="1"/>
</dbReference>
<keyword evidence="1" id="KW-1133">Transmembrane helix</keyword>
<dbReference type="Pfam" id="PF00561">
    <property type="entry name" value="Abhydrolase_1"/>
    <property type="match status" value="1"/>
</dbReference>
<dbReference type="GO" id="GO:0016787">
    <property type="term" value="F:hydrolase activity"/>
    <property type="evidence" value="ECO:0007669"/>
    <property type="project" value="UniProtKB-KW"/>
</dbReference>
<dbReference type="Gene3D" id="3.40.50.1820">
    <property type="entry name" value="alpha/beta hydrolase"/>
    <property type="match status" value="1"/>
</dbReference>
<organism evidence="3">
    <name type="scientific">Clostridium tertium</name>
    <dbReference type="NCBI Taxonomy" id="1559"/>
    <lineage>
        <taxon>Bacteria</taxon>
        <taxon>Bacillati</taxon>
        <taxon>Bacillota</taxon>
        <taxon>Clostridia</taxon>
        <taxon>Eubacteriales</taxon>
        <taxon>Clostridiaceae</taxon>
        <taxon>Clostridium</taxon>
    </lineage>
</organism>
<keyword evidence="1" id="KW-0472">Membrane</keyword>
<dbReference type="EMBL" id="CACRTO010000018">
    <property type="protein sequence ID" value="VYU18846.1"/>
    <property type="molecule type" value="Genomic_DNA"/>
</dbReference>
<feature type="transmembrane region" description="Helical" evidence="1">
    <location>
        <begin position="24"/>
        <end position="42"/>
    </location>
</feature>
<reference evidence="3" key="1">
    <citation type="submission" date="2019-11" db="EMBL/GenBank/DDBJ databases">
        <authorList>
            <person name="Feng L."/>
        </authorList>
    </citation>
    <scope>NUCLEOTIDE SEQUENCE</scope>
    <source>
        <strain evidence="3">CTertiumLFYP3</strain>
    </source>
</reference>
<keyword evidence="3" id="KW-0378">Hydrolase</keyword>
<protein>
    <submittedName>
        <fullName evidence="3">Alpha/beta hydrolase family protein</fullName>
    </submittedName>
</protein>
<evidence type="ECO:0000256" key="1">
    <source>
        <dbReference type="SAM" id="Phobius"/>
    </source>
</evidence>
<proteinExistence type="predicted"/>
<dbReference type="InterPro" id="IPR000073">
    <property type="entry name" value="AB_hydrolase_1"/>
</dbReference>
<evidence type="ECO:0000313" key="3">
    <source>
        <dbReference type="EMBL" id="VYU18846.1"/>
    </source>
</evidence>
<sequence length="342" mass="39045">MKLLPNSNGVYKVNMKKELKPQDIAKNIIIGILLAMAIGFIYQRISNFIAKETLKERVDYARVDDKRLDYKLKGEGKYTVVFDGNIGSNLNQWNEVIEIIDDEYGDLNTFVYNRSGYGFSDGSKQKTPKEQAEELRILLRKSAAPAPYILVGEEYGSLVLTEFAKEYPDLVAGVVLVNPLVEETINSKDFKKSLLLNNIRRSIESFGSSIGLTTLMDKVNLTCNTDEFEEMLDWEELHEFKVHRTKKEYNQAVKNEFKTITSGNIDIQEEGVFSGKPYYLIAKDGQEVLESLGDESLTKVYKVDYEENLVSMYKPDTVVTGIRQVLKQANQIDRLEKKNKNN</sequence>
<gene>
    <name evidence="3" type="ORF">CTLFYP3_01702</name>
</gene>
<name>A0A6N3CPE4_9CLOT</name>